<evidence type="ECO:0000256" key="3">
    <source>
        <dbReference type="ARBA" id="ARBA00011291"/>
    </source>
</evidence>
<keyword evidence="6 12" id="KW-0812">Transmembrane</keyword>
<keyword evidence="11 13" id="KW-0472">Membrane</keyword>
<evidence type="ECO:0000256" key="13">
    <source>
        <dbReference type="SAM" id="Phobius"/>
    </source>
</evidence>
<keyword evidence="7 12" id="KW-0375">Hydrogen ion transport</keyword>
<evidence type="ECO:0000256" key="6">
    <source>
        <dbReference type="ARBA" id="ARBA00022692"/>
    </source>
</evidence>
<evidence type="ECO:0000256" key="8">
    <source>
        <dbReference type="ARBA" id="ARBA00022989"/>
    </source>
</evidence>
<protein>
    <recommendedName>
        <fullName evidence="12">ATP synthase complex subunit 8</fullName>
    </recommendedName>
</protein>
<reference evidence="14" key="1">
    <citation type="journal article" date="2018" name="J. ISSAAS">
        <title>The contribution of mitochondrial metagenomics to large-scale data mining and phylogenetic analysis of Coleoptera.</title>
        <authorList>
            <person name="Miller K."/>
            <person name="Linard B."/>
            <person name="Motyka M."/>
            <person name="Bocek M."/>
            <person name="Vogler A.P."/>
        </authorList>
    </citation>
    <scope>NUCLEOTIDE SEQUENCE</scope>
</reference>
<evidence type="ECO:0000256" key="2">
    <source>
        <dbReference type="ARBA" id="ARBA00008892"/>
    </source>
</evidence>
<dbReference type="AlphaFoldDB" id="A0A346RJG6"/>
<dbReference type="InterPro" id="IPR001421">
    <property type="entry name" value="ATP8_metazoa"/>
</dbReference>
<dbReference type="GO" id="GO:0015986">
    <property type="term" value="P:proton motive force-driven ATP synthesis"/>
    <property type="evidence" value="ECO:0007669"/>
    <property type="project" value="InterPro"/>
</dbReference>
<geneLocation type="mitochondrion" evidence="14"/>
<keyword evidence="4 12" id="KW-0813">Transport</keyword>
<comment type="subunit">
    <text evidence="3">F-type ATPases have 2 components, CF(1) - the catalytic core - and CF(0) - the membrane proton channel.</text>
</comment>
<keyword evidence="10 12" id="KW-0496">Mitochondrion</keyword>
<feature type="transmembrane region" description="Helical" evidence="13">
    <location>
        <begin position="12"/>
        <end position="33"/>
    </location>
</feature>
<evidence type="ECO:0000256" key="7">
    <source>
        <dbReference type="ARBA" id="ARBA00022781"/>
    </source>
</evidence>
<dbReference type="GO" id="GO:0045259">
    <property type="term" value="C:proton-transporting ATP synthase complex"/>
    <property type="evidence" value="ECO:0007669"/>
    <property type="project" value="UniProtKB-KW"/>
</dbReference>
<proteinExistence type="inferred from homology"/>
<dbReference type="GO" id="GO:0015078">
    <property type="term" value="F:proton transmembrane transporter activity"/>
    <property type="evidence" value="ECO:0007669"/>
    <property type="project" value="InterPro"/>
</dbReference>
<dbReference type="GO" id="GO:0031966">
    <property type="term" value="C:mitochondrial membrane"/>
    <property type="evidence" value="ECO:0007669"/>
    <property type="project" value="UniProtKB-SubCell"/>
</dbReference>
<evidence type="ECO:0000256" key="9">
    <source>
        <dbReference type="ARBA" id="ARBA00023065"/>
    </source>
</evidence>
<evidence type="ECO:0000256" key="5">
    <source>
        <dbReference type="ARBA" id="ARBA00022547"/>
    </source>
</evidence>
<evidence type="ECO:0000256" key="10">
    <source>
        <dbReference type="ARBA" id="ARBA00023128"/>
    </source>
</evidence>
<evidence type="ECO:0000256" key="12">
    <source>
        <dbReference type="RuleBase" id="RU003661"/>
    </source>
</evidence>
<dbReference type="Pfam" id="PF00895">
    <property type="entry name" value="ATP-synt_8"/>
    <property type="match status" value="1"/>
</dbReference>
<evidence type="ECO:0000256" key="11">
    <source>
        <dbReference type="ARBA" id="ARBA00023136"/>
    </source>
</evidence>
<evidence type="ECO:0000256" key="4">
    <source>
        <dbReference type="ARBA" id="ARBA00022448"/>
    </source>
</evidence>
<keyword evidence="9 12" id="KW-0406">Ion transport</keyword>
<gene>
    <name evidence="14" type="primary">atp8</name>
</gene>
<comment type="subcellular location">
    <subcellularLocation>
        <location evidence="1 12">Mitochondrion membrane</location>
        <topology evidence="1 12">Single-pass membrane protein</topology>
    </subcellularLocation>
</comment>
<accession>A0A346RJG6</accession>
<name>A0A346RJG6_9CUCU</name>
<sequence length="51" mass="6388">MPQMAPMNWLALMFFFSMIFIMFNIMNYFSFYYNTKTSSKKQKKTSYSWKW</sequence>
<evidence type="ECO:0000313" key="14">
    <source>
        <dbReference type="EMBL" id="AXS66213.1"/>
    </source>
</evidence>
<organism evidence="14">
    <name type="scientific">Cerambycidae sp. 1 KM-2017</name>
    <dbReference type="NCBI Taxonomy" id="2219286"/>
    <lineage>
        <taxon>Eukaryota</taxon>
        <taxon>Metazoa</taxon>
        <taxon>Ecdysozoa</taxon>
        <taxon>Arthropoda</taxon>
        <taxon>Hexapoda</taxon>
        <taxon>Insecta</taxon>
        <taxon>Pterygota</taxon>
        <taxon>Neoptera</taxon>
        <taxon>Endopterygota</taxon>
        <taxon>Coleoptera</taxon>
        <taxon>Polyphaga</taxon>
        <taxon>Cucujiformia</taxon>
        <taxon>Chrysomeloidea</taxon>
        <taxon>Cerambycidae</taxon>
    </lineage>
</organism>
<evidence type="ECO:0000256" key="1">
    <source>
        <dbReference type="ARBA" id="ARBA00004304"/>
    </source>
</evidence>
<keyword evidence="8 13" id="KW-1133">Transmembrane helix</keyword>
<comment type="similarity">
    <text evidence="2 12">Belongs to the ATPase protein 8 family.</text>
</comment>
<dbReference type="EMBL" id="MG193482">
    <property type="protein sequence ID" value="AXS66213.1"/>
    <property type="molecule type" value="Genomic_DNA"/>
</dbReference>
<keyword evidence="5 12" id="KW-0138">CF(0)</keyword>